<dbReference type="PANTHER" id="PTHR10775">
    <property type="entry name" value="OS08G0208400 PROTEIN"/>
    <property type="match status" value="1"/>
</dbReference>
<name>A0AAW2LHY0_9LAMI</name>
<dbReference type="AlphaFoldDB" id="A0AAW2LHY0"/>
<accession>A0AAW2LHY0</accession>
<dbReference type="InterPro" id="IPR004242">
    <property type="entry name" value="Transposase_21"/>
</dbReference>
<sequence length="155" mass="17480">MGTLGTSLLEVRPILEEVPYVVLRYLPLTLHLQRLYSSRATAEHVTWHATPQIEKGSMCHPSNAEAWKHFDRMYPDFAKESLNVRLGFCTYVDQSVVCKIKARTVVDDSKWTGTVAHQPEEVVPVPIVAIDIKSYHLRDPNGLLVVLEAAGTSRR</sequence>
<comment type="caution">
    <text evidence="1">The sequence shown here is derived from an EMBL/GenBank/DDBJ whole genome shotgun (WGS) entry which is preliminary data.</text>
</comment>
<reference evidence="1" key="2">
    <citation type="journal article" date="2024" name="Plant">
        <title>Genomic evolution and insights into agronomic trait innovations of Sesamum species.</title>
        <authorList>
            <person name="Miao H."/>
            <person name="Wang L."/>
            <person name="Qu L."/>
            <person name="Liu H."/>
            <person name="Sun Y."/>
            <person name="Le M."/>
            <person name="Wang Q."/>
            <person name="Wei S."/>
            <person name="Zheng Y."/>
            <person name="Lin W."/>
            <person name="Duan Y."/>
            <person name="Cao H."/>
            <person name="Xiong S."/>
            <person name="Wang X."/>
            <person name="Wei L."/>
            <person name="Li C."/>
            <person name="Ma Q."/>
            <person name="Ju M."/>
            <person name="Zhao R."/>
            <person name="Li G."/>
            <person name="Mu C."/>
            <person name="Tian Q."/>
            <person name="Mei H."/>
            <person name="Zhang T."/>
            <person name="Gao T."/>
            <person name="Zhang H."/>
        </authorList>
    </citation>
    <scope>NUCLEOTIDE SEQUENCE</scope>
    <source>
        <strain evidence="1">G01</strain>
    </source>
</reference>
<protein>
    <submittedName>
        <fullName evidence="1">Uncharacterized protein</fullName>
    </submittedName>
</protein>
<reference evidence="1" key="1">
    <citation type="submission" date="2020-06" db="EMBL/GenBank/DDBJ databases">
        <authorList>
            <person name="Li T."/>
            <person name="Hu X."/>
            <person name="Zhang T."/>
            <person name="Song X."/>
            <person name="Zhang H."/>
            <person name="Dai N."/>
            <person name="Sheng W."/>
            <person name="Hou X."/>
            <person name="Wei L."/>
        </authorList>
    </citation>
    <scope>NUCLEOTIDE SEQUENCE</scope>
    <source>
        <strain evidence="1">G01</strain>
        <tissue evidence="1">Leaf</tissue>
    </source>
</reference>
<organism evidence="1">
    <name type="scientific">Sesamum angustifolium</name>
    <dbReference type="NCBI Taxonomy" id="2727405"/>
    <lineage>
        <taxon>Eukaryota</taxon>
        <taxon>Viridiplantae</taxon>
        <taxon>Streptophyta</taxon>
        <taxon>Embryophyta</taxon>
        <taxon>Tracheophyta</taxon>
        <taxon>Spermatophyta</taxon>
        <taxon>Magnoliopsida</taxon>
        <taxon>eudicotyledons</taxon>
        <taxon>Gunneridae</taxon>
        <taxon>Pentapetalae</taxon>
        <taxon>asterids</taxon>
        <taxon>lamiids</taxon>
        <taxon>Lamiales</taxon>
        <taxon>Pedaliaceae</taxon>
        <taxon>Sesamum</taxon>
    </lineage>
</organism>
<dbReference type="PANTHER" id="PTHR10775:SF182">
    <property type="entry name" value="TRANSPOSON, EN_SPM-LIKE, TRANSPOSASE-ASSOCIATED DOMAIN PROTEIN-RELATED"/>
    <property type="match status" value="1"/>
</dbReference>
<gene>
    <name evidence="1" type="ORF">Sangu_2031600</name>
</gene>
<dbReference type="EMBL" id="JACGWK010000013">
    <property type="protein sequence ID" value="KAL0318754.1"/>
    <property type="molecule type" value="Genomic_DNA"/>
</dbReference>
<dbReference type="Pfam" id="PF02992">
    <property type="entry name" value="Transposase_21"/>
    <property type="match status" value="1"/>
</dbReference>
<proteinExistence type="predicted"/>
<evidence type="ECO:0000313" key="1">
    <source>
        <dbReference type="EMBL" id="KAL0318754.1"/>
    </source>
</evidence>